<feature type="region of interest" description="Disordered" evidence="13">
    <location>
        <begin position="1"/>
        <end position="25"/>
    </location>
</feature>
<dbReference type="InterPro" id="IPR003593">
    <property type="entry name" value="AAA+_ATPase"/>
</dbReference>
<evidence type="ECO:0000256" key="11">
    <source>
        <dbReference type="NCBIfam" id="TIGR00665"/>
    </source>
</evidence>
<protein>
    <recommendedName>
        <fullName evidence="11 12">Replicative DNA helicase</fullName>
        <ecNumber evidence="11 12">5.6.2.3</ecNumber>
    </recommendedName>
</protein>
<evidence type="ECO:0000256" key="13">
    <source>
        <dbReference type="SAM" id="MobiDB-lite"/>
    </source>
</evidence>
<comment type="similarity">
    <text evidence="1 12">Belongs to the helicase family. DnaB subfamily.</text>
</comment>
<dbReference type="InterPro" id="IPR007694">
    <property type="entry name" value="DNA_helicase_DnaB-like_C"/>
</dbReference>
<dbReference type="GO" id="GO:0003677">
    <property type="term" value="F:DNA binding"/>
    <property type="evidence" value="ECO:0007669"/>
    <property type="project" value="UniProtKB-UniRule"/>
</dbReference>
<keyword evidence="6 12" id="KW-0347">Helicase</keyword>
<evidence type="ECO:0000256" key="7">
    <source>
        <dbReference type="ARBA" id="ARBA00022840"/>
    </source>
</evidence>
<sequence length="477" mass="53270">MRKAGDKTDGQRPNVKRSENMLTNRLPPQELEAEAALLGSMILDPRMIGDVIAKIGKPDDLYKPSHAAIYEVIVDCWNHNPDLDLVKLQKALRDKQMLDQIGGVEYLIELAESVPTAASAVYYAGMVMDASHKREIMYAGAKMIELAHSGDTAEELVDQAESMVFEIGQRQQDSGEDADQTFADMLQEAYDDLAETADKRGIMTGFYELDEMTNGLQPGELIILAARPSMGKTAMCLNIASNIAVVERKPCALFSMEMSRKQLATRMMCSHARADSHRVRCNRITQDEYGQLALTVGEMSEAPLFISDKPGMTLMDVRARSRRIASRYGLKAIIIDYLQLMIGPKSNSRQEEVAALSRGLKQLAREMNVPVVCLSQLNRQVESRTNNKPRMSDLRESGAIEQDADVIAMLHREDYYHRGEEGYEETNIAEVIIEKQRNGPTGIVKLKWNAASTRFDNLTADEEQATRPPVTTTGLYE</sequence>
<dbReference type="Pfam" id="PF03796">
    <property type="entry name" value="DnaB_C"/>
    <property type="match status" value="1"/>
</dbReference>
<evidence type="ECO:0000313" key="15">
    <source>
        <dbReference type="EMBL" id="PCJ18299.1"/>
    </source>
</evidence>
<evidence type="ECO:0000256" key="1">
    <source>
        <dbReference type="ARBA" id="ARBA00008428"/>
    </source>
</evidence>
<dbReference type="Pfam" id="PF00772">
    <property type="entry name" value="DnaB"/>
    <property type="match status" value="1"/>
</dbReference>
<evidence type="ECO:0000259" key="14">
    <source>
        <dbReference type="PROSITE" id="PS51199"/>
    </source>
</evidence>
<dbReference type="PANTHER" id="PTHR30153:SF2">
    <property type="entry name" value="REPLICATIVE DNA HELICASE"/>
    <property type="match status" value="1"/>
</dbReference>
<comment type="function">
    <text evidence="12">The main replicative DNA helicase, it participates in initiation and elongation during chromosome replication. Travels ahead of the DNA replisome, separating dsDNA into templates for DNA synthesis. A processive ATP-dependent 5'-3' DNA helicase it has DNA-dependent ATPase activity.</text>
</comment>
<evidence type="ECO:0000313" key="16">
    <source>
        <dbReference type="Proteomes" id="UP000218327"/>
    </source>
</evidence>
<dbReference type="InterPro" id="IPR007692">
    <property type="entry name" value="DNA_helicase_DnaB"/>
</dbReference>
<dbReference type="AlphaFoldDB" id="A0A2A5AGC1"/>
<dbReference type="CDD" id="cd00984">
    <property type="entry name" value="DnaB_C"/>
    <property type="match status" value="1"/>
</dbReference>
<keyword evidence="8 12" id="KW-0238">DNA-binding</keyword>
<evidence type="ECO:0000256" key="9">
    <source>
        <dbReference type="ARBA" id="ARBA00023235"/>
    </source>
</evidence>
<dbReference type="InterPro" id="IPR027417">
    <property type="entry name" value="P-loop_NTPase"/>
</dbReference>
<dbReference type="GO" id="GO:0005524">
    <property type="term" value="F:ATP binding"/>
    <property type="evidence" value="ECO:0007669"/>
    <property type="project" value="UniProtKB-UniRule"/>
</dbReference>
<dbReference type="Proteomes" id="UP000218327">
    <property type="component" value="Unassembled WGS sequence"/>
</dbReference>
<keyword evidence="3 12" id="KW-0235">DNA replication</keyword>
<dbReference type="GO" id="GO:0043139">
    <property type="term" value="F:5'-3' DNA helicase activity"/>
    <property type="evidence" value="ECO:0007669"/>
    <property type="project" value="UniProtKB-EC"/>
</dbReference>
<comment type="caution">
    <text evidence="15">The sequence shown here is derived from an EMBL/GenBank/DDBJ whole genome shotgun (WGS) entry which is preliminary data.</text>
</comment>
<evidence type="ECO:0000256" key="3">
    <source>
        <dbReference type="ARBA" id="ARBA00022705"/>
    </source>
</evidence>
<dbReference type="NCBIfam" id="TIGR00665">
    <property type="entry name" value="DnaB"/>
    <property type="match status" value="1"/>
</dbReference>
<comment type="catalytic activity">
    <reaction evidence="10 12">
        <text>ATP + H2O = ADP + phosphate + H(+)</text>
        <dbReference type="Rhea" id="RHEA:13065"/>
        <dbReference type="ChEBI" id="CHEBI:15377"/>
        <dbReference type="ChEBI" id="CHEBI:15378"/>
        <dbReference type="ChEBI" id="CHEBI:30616"/>
        <dbReference type="ChEBI" id="CHEBI:43474"/>
        <dbReference type="ChEBI" id="CHEBI:456216"/>
        <dbReference type="EC" id="5.6.2.3"/>
    </reaction>
</comment>
<dbReference type="GO" id="GO:0006269">
    <property type="term" value="P:DNA replication, synthesis of primer"/>
    <property type="evidence" value="ECO:0007669"/>
    <property type="project" value="UniProtKB-UniRule"/>
</dbReference>
<proteinExistence type="inferred from homology"/>
<dbReference type="GO" id="GO:0005829">
    <property type="term" value="C:cytosol"/>
    <property type="evidence" value="ECO:0007669"/>
    <property type="project" value="TreeGrafter"/>
</dbReference>
<reference evidence="16" key="1">
    <citation type="submission" date="2017-08" db="EMBL/GenBank/DDBJ databases">
        <title>A dynamic microbial community with high functional redundancy inhabits the cold, oxic subseafloor aquifer.</title>
        <authorList>
            <person name="Tully B.J."/>
            <person name="Wheat C.G."/>
            <person name="Glazer B.T."/>
            <person name="Huber J.A."/>
        </authorList>
    </citation>
    <scope>NUCLEOTIDE SEQUENCE [LARGE SCALE GENOMIC DNA]</scope>
</reference>
<evidence type="ECO:0000256" key="4">
    <source>
        <dbReference type="ARBA" id="ARBA00022741"/>
    </source>
</evidence>
<evidence type="ECO:0000256" key="8">
    <source>
        <dbReference type="ARBA" id="ARBA00023125"/>
    </source>
</evidence>
<evidence type="ECO:0000256" key="10">
    <source>
        <dbReference type="ARBA" id="ARBA00048954"/>
    </source>
</evidence>
<dbReference type="InterPro" id="IPR007693">
    <property type="entry name" value="DNA_helicase_DnaB-like_N"/>
</dbReference>
<feature type="domain" description="SF4 helicase" evidence="14">
    <location>
        <begin position="195"/>
        <end position="462"/>
    </location>
</feature>
<feature type="compositionally biased region" description="Basic and acidic residues" evidence="13">
    <location>
        <begin position="1"/>
        <end position="10"/>
    </location>
</feature>
<dbReference type="EMBL" id="NVVJ01000101">
    <property type="protein sequence ID" value="PCJ18299.1"/>
    <property type="molecule type" value="Genomic_DNA"/>
</dbReference>
<dbReference type="PROSITE" id="PS51199">
    <property type="entry name" value="SF4_HELICASE"/>
    <property type="match status" value="1"/>
</dbReference>
<dbReference type="InterPro" id="IPR016136">
    <property type="entry name" value="DNA_helicase_N/primase_C"/>
</dbReference>
<keyword evidence="4 12" id="KW-0547">Nucleotide-binding</keyword>
<organism evidence="15 16">
    <name type="scientific">SAR86 cluster bacterium</name>
    <dbReference type="NCBI Taxonomy" id="2030880"/>
    <lineage>
        <taxon>Bacteria</taxon>
        <taxon>Pseudomonadati</taxon>
        <taxon>Pseudomonadota</taxon>
        <taxon>Gammaproteobacteria</taxon>
        <taxon>SAR86 cluster</taxon>
    </lineage>
</organism>
<dbReference type="PANTHER" id="PTHR30153">
    <property type="entry name" value="REPLICATIVE DNA HELICASE DNAB"/>
    <property type="match status" value="1"/>
</dbReference>
<dbReference type="SUPFAM" id="SSF48024">
    <property type="entry name" value="N-terminal domain of DnaB helicase"/>
    <property type="match status" value="1"/>
</dbReference>
<dbReference type="SUPFAM" id="SSF52540">
    <property type="entry name" value="P-loop containing nucleoside triphosphate hydrolases"/>
    <property type="match status" value="1"/>
</dbReference>
<gene>
    <name evidence="15" type="primary">dnaB</name>
    <name evidence="15" type="ORF">COA96_16910</name>
</gene>
<dbReference type="Gene3D" id="3.40.50.300">
    <property type="entry name" value="P-loop containing nucleotide triphosphate hydrolases"/>
    <property type="match status" value="1"/>
</dbReference>
<keyword evidence="7 12" id="KW-0067">ATP-binding</keyword>
<evidence type="ECO:0000256" key="6">
    <source>
        <dbReference type="ARBA" id="ARBA00022806"/>
    </source>
</evidence>
<dbReference type="SMART" id="SM00382">
    <property type="entry name" value="AAA"/>
    <property type="match status" value="1"/>
</dbReference>
<name>A0A2A5AGC1_9GAMM</name>
<dbReference type="EC" id="5.6.2.3" evidence="11 12"/>
<dbReference type="InterPro" id="IPR036185">
    <property type="entry name" value="DNA_heli_DnaB-like_N_sf"/>
</dbReference>
<dbReference type="GO" id="GO:1990077">
    <property type="term" value="C:primosome complex"/>
    <property type="evidence" value="ECO:0007669"/>
    <property type="project" value="UniProtKB-UniRule"/>
</dbReference>
<keyword evidence="5 12" id="KW-0378">Hydrolase</keyword>
<keyword evidence="2 12" id="KW-0639">Primosome</keyword>
<accession>A0A2A5AGC1</accession>
<dbReference type="GO" id="GO:0016887">
    <property type="term" value="F:ATP hydrolysis activity"/>
    <property type="evidence" value="ECO:0007669"/>
    <property type="project" value="RHEA"/>
</dbReference>
<evidence type="ECO:0000256" key="5">
    <source>
        <dbReference type="ARBA" id="ARBA00022801"/>
    </source>
</evidence>
<evidence type="ECO:0000256" key="12">
    <source>
        <dbReference type="RuleBase" id="RU362085"/>
    </source>
</evidence>
<keyword evidence="9" id="KW-0413">Isomerase</keyword>
<dbReference type="Gene3D" id="1.10.860.10">
    <property type="entry name" value="DNAb Helicase, Chain A"/>
    <property type="match status" value="1"/>
</dbReference>
<evidence type="ECO:0000256" key="2">
    <source>
        <dbReference type="ARBA" id="ARBA00022515"/>
    </source>
</evidence>